<dbReference type="SMART" id="SM01100">
    <property type="entry name" value="CRAL_TRIO_N"/>
    <property type="match status" value="1"/>
</dbReference>
<evidence type="ECO:0000313" key="2">
    <source>
        <dbReference type="EMBL" id="KAF2400126.1"/>
    </source>
</evidence>
<dbReference type="Pfam" id="PF00650">
    <property type="entry name" value="CRAL_TRIO"/>
    <property type="match status" value="1"/>
</dbReference>
<sequence>MAAPAKHEVQLDPKYDNFDHPVVAPAPQNGHPGYTTPQQDAQLFQLRSILEQEGYTERLDTLTLLRFLRARKFDVQLAKKMFVECEKWRKEFGGGVDDLVRTFEYPEKEKIFAYYPQYYHKTDKDGRPIYIEHLGKIDLAAMNKITTDERMLQNLVCEYEKLADPRLPACSRKVGSLLETCCTIMDAKGVSIGSVPSVYGYLQRASAISQNYYPERLGKMYLINAPWGFSTVFSVIKRFLDPVTVAKIHVLGSGYEKELLAQVPKENLPKSLGGSCECAGGCMFSDQGPWQEEQWARPPKWASKPAAKTDAQTDVPAVGVSEGVLQNIDVKDAVPAPTDVAAAPAGATV</sequence>
<dbReference type="InterPro" id="IPR036273">
    <property type="entry name" value="CRAL/TRIO_N_dom_sf"/>
</dbReference>
<proteinExistence type="predicted"/>
<name>A0A6G1HW82_9PEZI</name>
<protein>
    <submittedName>
        <fullName evidence="2">Putative phosphatidylinositol transporter</fullName>
    </submittedName>
</protein>
<dbReference type="PROSITE" id="PS50191">
    <property type="entry name" value="CRAL_TRIO"/>
    <property type="match status" value="1"/>
</dbReference>
<evidence type="ECO:0000313" key="3">
    <source>
        <dbReference type="Proteomes" id="UP000799640"/>
    </source>
</evidence>
<feature type="domain" description="CRAL-TRIO" evidence="1">
    <location>
        <begin position="107"/>
        <end position="280"/>
    </location>
</feature>
<dbReference type="AlphaFoldDB" id="A0A6G1HW82"/>
<organism evidence="2 3">
    <name type="scientific">Trichodelitschia bisporula</name>
    <dbReference type="NCBI Taxonomy" id="703511"/>
    <lineage>
        <taxon>Eukaryota</taxon>
        <taxon>Fungi</taxon>
        <taxon>Dikarya</taxon>
        <taxon>Ascomycota</taxon>
        <taxon>Pezizomycotina</taxon>
        <taxon>Dothideomycetes</taxon>
        <taxon>Dothideomycetes incertae sedis</taxon>
        <taxon>Phaeotrichales</taxon>
        <taxon>Phaeotrichaceae</taxon>
        <taxon>Trichodelitschia</taxon>
    </lineage>
</organism>
<dbReference type="Pfam" id="PF03765">
    <property type="entry name" value="CRAL_TRIO_N"/>
    <property type="match status" value="1"/>
</dbReference>
<gene>
    <name evidence="2" type="ORF">EJ06DRAFT_495025</name>
</gene>
<dbReference type="Gene3D" id="3.40.525.10">
    <property type="entry name" value="CRAL-TRIO lipid binding domain"/>
    <property type="match status" value="1"/>
</dbReference>
<dbReference type="PANTHER" id="PTHR45657:SF1">
    <property type="entry name" value="CRAL-TRIO DOMAIN-CONTAINING PROTEIN YKL091C-RELATED"/>
    <property type="match status" value="1"/>
</dbReference>
<dbReference type="InterPro" id="IPR051026">
    <property type="entry name" value="PI/PC_transfer"/>
</dbReference>
<dbReference type="SUPFAM" id="SSF46938">
    <property type="entry name" value="CRAL/TRIO N-terminal domain"/>
    <property type="match status" value="1"/>
</dbReference>
<keyword evidence="3" id="KW-1185">Reference proteome</keyword>
<reference evidence="2" key="1">
    <citation type="journal article" date="2020" name="Stud. Mycol.">
        <title>101 Dothideomycetes genomes: a test case for predicting lifestyles and emergence of pathogens.</title>
        <authorList>
            <person name="Haridas S."/>
            <person name="Albert R."/>
            <person name="Binder M."/>
            <person name="Bloem J."/>
            <person name="Labutti K."/>
            <person name="Salamov A."/>
            <person name="Andreopoulos B."/>
            <person name="Baker S."/>
            <person name="Barry K."/>
            <person name="Bills G."/>
            <person name="Bluhm B."/>
            <person name="Cannon C."/>
            <person name="Castanera R."/>
            <person name="Culley D."/>
            <person name="Daum C."/>
            <person name="Ezra D."/>
            <person name="Gonzalez J."/>
            <person name="Henrissat B."/>
            <person name="Kuo A."/>
            <person name="Liang C."/>
            <person name="Lipzen A."/>
            <person name="Lutzoni F."/>
            <person name="Magnuson J."/>
            <person name="Mondo S."/>
            <person name="Nolan M."/>
            <person name="Ohm R."/>
            <person name="Pangilinan J."/>
            <person name="Park H.-J."/>
            <person name="Ramirez L."/>
            <person name="Alfaro M."/>
            <person name="Sun H."/>
            <person name="Tritt A."/>
            <person name="Yoshinaga Y."/>
            <person name="Zwiers L.-H."/>
            <person name="Turgeon B."/>
            <person name="Goodwin S."/>
            <person name="Spatafora J."/>
            <person name="Crous P."/>
            <person name="Grigoriev I."/>
        </authorList>
    </citation>
    <scope>NUCLEOTIDE SEQUENCE</scope>
    <source>
        <strain evidence="2">CBS 262.69</strain>
    </source>
</reference>
<dbReference type="CDD" id="cd00170">
    <property type="entry name" value="SEC14"/>
    <property type="match status" value="1"/>
</dbReference>
<dbReference type="InterPro" id="IPR036865">
    <property type="entry name" value="CRAL-TRIO_dom_sf"/>
</dbReference>
<dbReference type="OrthoDB" id="1434354at2759"/>
<accession>A0A6G1HW82</accession>
<dbReference type="PANTHER" id="PTHR45657">
    <property type="entry name" value="CRAL-TRIO DOMAIN-CONTAINING PROTEIN YKL091C-RELATED"/>
    <property type="match status" value="1"/>
</dbReference>
<dbReference type="Gene3D" id="1.10.8.20">
    <property type="entry name" value="N-terminal domain of phosphatidylinositol transfer protein sec14p"/>
    <property type="match status" value="1"/>
</dbReference>
<dbReference type="SUPFAM" id="SSF52087">
    <property type="entry name" value="CRAL/TRIO domain"/>
    <property type="match status" value="1"/>
</dbReference>
<evidence type="ECO:0000259" key="1">
    <source>
        <dbReference type="PROSITE" id="PS50191"/>
    </source>
</evidence>
<dbReference type="EMBL" id="ML996696">
    <property type="protein sequence ID" value="KAF2400126.1"/>
    <property type="molecule type" value="Genomic_DNA"/>
</dbReference>
<dbReference type="Proteomes" id="UP000799640">
    <property type="component" value="Unassembled WGS sequence"/>
</dbReference>
<dbReference type="InterPro" id="IPR011074">
    <property type="entry name" value="CRAL/TRIO_N_dom"/>
</dbReference>
<dbReference type="SMART" id="SM00516">
    <property type="entry name" value="SEC14"/>
    <property type="match status" value="1"/>
</dbReference>
<dbReference type="InterPro" id="IPR001251">
    <property type="entry name" value="CRAL-TRIO_dom"/>
</dbReference>